<feature type="region of interest" description="Disordered" evidence="5">
    <location>
        <begin position="264"/>
        <end position="290"/>
    </location>
</feature>
<evidence type="ECO:0000256" key="5">
    <source>
        <dbReference type="SAM" id="MobiDB-lite"/>
    </source>
</evidence>
<evidence type="ECO:0000256" key="4">
    <source>
        <dbReference type="ARBA" id="ARBA00022833"/>
    </source>
</evidence>
<comment type="caution">
    <text evidence="7">The sequence shown here is derived from an EMBL/GenBank/DDBJ whole genome shotgun (WGS) entry which is preliminary data.</text>
</comment>
<dbReference type="InterPro" id="IPR050688">
    <property type="entry name" value="Zinc_finger/UBP_domain"/>
</dbReference>
<dbReference type="Proteomes" id="UP000499080">
    <property type="component" value="Unassembled WGS sequence"/>
</dbReference>
<dbReference type="PANTHER" id="PTHR24403:SF67">
    <property type="entry name" value="FI01116P-RELATED"/>
    <property type="match status" value="1"/>
</dbReference>
<feature type="compositionally biased region" description="Polar residues" evidence="5">
    <location>
        <begin position="351"/>
        <end position="360"/>
    </location>
</feature>
<protein>
    <recommendedName>
        <fullName evidence="6">C2H2-type domain-containing protein</fullName>
    </recommendedName>
</protein>
<sequence>MSEMTAIVPTDPLAQSFASHHSDFVVASPRINELSPSRIMDCLIRVQDILVSPSPICKRTRRQLQLRQTANLQTAIEECADELPLDLSLQRALVTETPVSTPTFECTIDPHATPVSLAQIDLKMLHCATELENEIRQQPLTCGISPVSHLTPDEVQILRNIQVTESPLSIFPAVFESKGENGENVGDPGTCSETSRQSPSLPDDKTPPAVQIGSVDTPIKMQQVDYFPFSLRCAFCDLELSSFSEHILEIHAGCSESQIGVIRRRADQSPSPPSSDEKKPLNNSSASSAEESPLFKCEKCKDQFKNEASLLQHVCSPSPSRSWSFAHRTPKAKRVEFTLSPVDVTLPPHNPTSESSQTDSPKIDLLSPDPPLFSNVVVGHPSQDTPTLDLQDDNRFHCKKCSFQGPSENVLESHVYEVHSPVFSPSYETTRCSSSPHEETSCEKEAIYTDSGLTVAVLSQKCPLCSTICSSSVDLLSHECGAIGGEPVPPTDSPNRNCPVCGFVVRAADEKVDGILRRHVYNKHSCQKCSFTERMNGELKKHMRQCRGDSTSSSGAIPKISRGSQSKSVPNSLPPTKPILELPTTHVTQLGPKSPAHEFANGNSSQAPPGSQPVSNNSFPDDTPVSQESDLPSSQGQVRSDPPPPSIPNETCRIGNSINILFPISGCLPCTEVSCGFKSFGSSYNICKRSLKRHLETHHQIQIRACYFWCFLCQSRITRHPAAHGCLKNTALLIPPDTPFEWKCNSCDLSFPTEIGLKNHALAHKMRNIKNSGSPLTLVAPKRIPRRGHFQPVITEPGDESLPAPGARINADNPDILTPPATNSEEDSSILKLFIVEISALLEAEATEGAFKYFCNIVDQAVAEIQSSVLNGPPRDFSNSPPAPPVNTKDPKSIQILFKKNPRKSVRAITKTDGERCKIPISTLENHFSSAWGPSGFRPDYFRHCEDNRVPLLDTPFTIRVMLIEKKPPHEIAISGGVDETADFSKASDVLECDDVENDMRVLTSTPKIKSNFTENGFNSTPKKIKFLNGKVRYFHKKIQRLTEKKSKICILQKIKSIVQPVIYNFIKSQIQQTSVAKNGRRYSLQDKNLALQLYLASPKAYGLVRKYFCFPSKKTLRRSLAAIDIEPGFIPSVEKALKLVASKMTPLDKLCILSFDEMKIKMGLSYHKKNDVIIRYENYGNESSSKLATHVLVFRVRGPCKKWKQVIGRFFSCRYRFRYFFENANFS</sequence>
<name>A0A4Y2KRT4_ARAVE</name>
<gene>
    <name evidence="7" type="ORF">AVEN_124500_1</name>
</gene>
<dbReference type="GO" id="GO:0010468">
    <property type="term" value="P:regulation of gene expression"/>
    <property type="evidence" value="ECO:0007669"/>
    <property type="project" value="TreeGrafter"/>
</dbReference>
<dbReference type="SMART" id="SM00355">
    <property type="entry name" value="ZnF_C2H2"/>
    <property type="match status" value="7"/>
</dbReference>
<keyword evidence="1" id="KW-0479">Metal-binding</keyword>
<dbReference type="GO" id="GO:0005634">
    <property type="term" value="C:nucleus"/>
    <property type="evidence" value="ECO:0007669"/>
    <property type="project" value="TreeGrafter"/>
</dbReference>
<dbReference type="InterPro" id="IPR021896">
    <property type="entry name" value="THAP9-like_HTH"/>
</dbReference>
<feature type="region of interest" description="Disordered" evidence="5">
    <location>
        <begin position="342"/>
        <end position="362"/>
    </location>
</feature>
<dbReference type="PROSITE" id="PS00028">
    <property type="entry name" value="ZINC_FINGER_C2H2_1"/>
    <property type="match status" value="1"/>
</dbReference>
<dbReference type="AlphaFoldDB" id="A0A4Y2KRT4"/>
<organism evidence="7 8">
    <name type="scientific">Araneus ventricosus</name>
    <name type="common">Orbweaver spider</name>
    <name type="synonym">Epeira ventricosa</name>
    <dbReference type="NCBI Taxonomy" id="182803"/>
    <lineage>
        <taxon>Eukaryota</taxon>
        <taxon>Metazoa</taxon>
        <taxon>Ecdysozoa</taxon>
        <taxon>Arthropoda</taxon>
        <taxon>Chelicerata</taxon>
        <taxon>Arachnida</taxon>
        <taxon>Araneae</taxon>
        <taxon>Araneomorphae</taxon>
        <taxon>Entelegynae</taxon>
        <taxon>Araneoidea</taxon>
        <taxon>Araneidae</taxon>
        <taxon>Araneus</taxon>
    </lineage>
</organism>
<dbReference type="InterPro" id="IPR048365">
    <property type="entry name" value="TNP-like_RNaseH_N"/>
</dbReference>
<evidence type="ECO:0000259" key="6">
    <source>
        <dbReference type="PROSITE" id="PS00028"/>
    </source>
</evidence>
<reference evidence="7 8" key="1">
    <citation type="journal article" date="2019" name="Sci. Rep.">
        <title>Orb-weaving spider Araneus ventricosus genome elucidates the spidroin gene catalogue.</title>
        <authorList>
            <person name="Kono N."/>
            <person name="Nakamura H."/>
            <person name="Ohtoshi R."/>
            <person name="Moran D.A.P."/>
            <person name="Shinohara A."/>
            <person name="Yoshida Y."/>
            <person name="Fujiwara M."/>
            <person name="Mori M."/>
            <person name="Tomita M."/>
            <person name="Arakawa K."/>
        </authorList>
    </citation>
    <scope>NUCLEOTIDE SEQUENCE [LARGE SCALE GENOMIC DNA]</scope>
</reference>
<evidence type="ECO:0000313" key="8">
    <source>
        <dbReference type="Proteomes" id="UP000499080"/>
    </source>
</evidence>
<feature type="compositionally biased region" description="Polar residues" evidence="5">
    <location>
        <begin position="191"/>
        <end position="200"/>
    </location>
</feature>
<evidence type="ECO:0000313" key="7">
    <source>
        <dbReference type="EMBL" id="GBN04892.1"/>
    </source>
</evidence>
<keyword evidence="3" id="KW-0863">Zinc-finger</keyword>
<dbReference type="Pfam" id="PF21787">
    <property type="entry name" value="TNP-like_RNaseH_N"/>
    <property type="match status" value="1"/>
</dbReference>
<dbReference type="PANTHER" id="PTHR24403">
    <property type="entry name" value="ZINC FINGER PROTEIN"/>
    <property type="match status" value="1"/>
</dbReference>
<dbReference type="Pfam" id="PF12017">
    <property type="entry name" value="Tnp_P_element"/>
    <property type="match status" value="1"/>
</dbReference>
<dbReference type="OrthoDB" id="6515899at2759"/>
<keyword evidence="2" id="KW-0677">Repeat</keyword>
<feature type="compositionally biased region" description="Low complexity" evidence="5">
    <location>
        <begin position="281"/>
        <end position="290"/>
    </location>
</feature>
<feature type="region of interest" description="Disordered" evidence="5">
    <location>
        <begin position="540"/>
        <end position="650"/>
    </location>
</feature>
<feature type="domain" description="C2H2-type" evidence="6">
    <location>
        <begin position="744"/>
        <end position="764"/>
    </location>
</feature>
<proteinExistence type="predicted"/>
<feature type="region of interest" description="Disordered" evidence="5">
    <location>
        <begin position="179"/>
        <end position="209"/>
    </location>
</feature>
<dbReference type="InterPro" id="IPR013087">
    <property type="entry name" value="Znf_C2H2_type"/>
</dbReference>
<dbReference type="EMBL" id="BGPR01004920">
    <property type="protein sequence ID" value="GBN04892.1"/>
    <property type="molecule type" value="Genomic_DNA"/>
</dbReference>
<feature type="compositionally biased region" description="Polar residues" evidence="5">
    <location>
        <begin position="601"/>
        <end position="638"/>
    </location>
</feature>
<keyword evidence="4" id="KW-0862">Zinc</keyword>
<keyword evidence="8" id="KW-1185">Reference proteome</keyword>
<dbReference type="GO" id="GO:0008270">
    <property type="term" value="F:zinc ion binding"/>
    <property type="evidence" value="ECO:0007669"/>
    <property type="project" value="UniProtKB-KW"/>
</dbReference>
<feature type="compositionally biased region" description="Polar residues" evidence="5">
    <location>
        <begin position="562"/>
        <end position="571"/>
    </location>
</feature>
<evidence type="ECO:0000256" key="2">
    <source>
        <dbReference type="ARBA" id="ARBA00022737"/>
    </source>
</evidence>
<accession>A0A4Y2KRT4</accession>
<evidence type="ECO:0000256" key="3">
    <source>
        <dbReference type="ARBA" id="ARBA00022771"/>
    </source>
</evidence>
<evidence type="ECO:0000256" key="1">
    <source>
        <dbReference type="ARBA" id="ARBA00022723"/>
    </source>
</evidence>